<dbReference type="AlphaFoldDB" id="A0A0E9PTB9"/>
<reference evidence="1" key="2">
    <citation type="journal article" date="2015" name="Fish Shellfish Immunol.">
        <title>Early steps in the European eel (Anguilla anguilla)-Vibrio vulnificus interaction in the gills: Role of the RtxA13 toxin.</title>
        <authorList>
            <person name="Callol A."/>
            <person name="Pajuelo D."/>
            <person name="Ebbesson L."/>
            <person name="Teles M."/>
            <person name="MacKenzie S."/>
            <person name="Amaro C."/>
        </authorList>
    </citation>
    <scope>NUCLEOTIDE SEQUENCE</scope>
</reference>
<dbReference type="EMBL" id="GBXM01101045">
    <property type="protein sequence ID" value="JAH07532.1"/>
    <property type="molecule type" value="Transcribed_RNA"/>
</dbReference>
<name>A0A0E9PTB9_ANGAN</name>
<organism evidence="1">
    <name type="scientific">Anguilla anguilla</name>
    <name type="common">European freshwater eel</name>
    <name type="synonym">Muraena anguilla</name>
    <dbReference type="NCBI Taxonomy" id="7936"/>
    <lineage>
        <taxon>Eukaryota</taxon>
        <taxon>Metazoa</taxon>
        <taxon>Chordata</taxon>
        <taxon>Craniata</taxon>
        <taxon>Vertebrata</taxon>
        <taxon>Euteleostomi</taxon>
        <taxon>Actinopterygii</taxon>
        <taxon>Neopterygii</taxon>
        <taxon>Teleostei</taxon>
        <taxon>Anguilliformes</taxon>
        <taxon>Anguillidae</taxon>
        <taxon>Anguilla</taxon>
    </lineage>
</organism>
<proteinExistence type="predicted"/>
<protein>
    <submittedName>
        <fullName evidence="1">Uncharacterized protein</fullName>
    </submittedName>
</protein>
<evidence type="ECO:0000313" key="1">
    <source>
        <dbReference type="EMBL" id="JAH07532.1"/>
    </source>
</evidence>
<accession>A0A0E9PTB9</accession>
<sequence>MTMSKTDSDLQLYSVSVHADRCESFAVLRDLIKMVLIIAEQSKCKPKL</sequence>
<reference evidence="1" key="1">
    <citation type="submission" date="2014-11" db="EMBL/GenBank/DDBJ databases">
        <authorList>
            <person name="Amaro Gonzalez C."/>
        </authorList>
    </citation>
    <scope>NUCLEOTIDE SEQUENCE</scope>
</reference>